<dbReference type="RefSeq" id="WP_305025206.1">
    <property type="nucleotide sequence ID" value="NZ_JAUQTB010000011.1"/>
</dbReference>
<dbReference type="PANTHER" id="PTHR12110">
    <property type="entry name" value="HYDROXYPYRUVATE ISOMERASE"/>
    <property type="match status" value="1"/>
</dbReference>
<accession>A0ABT9CFD3</accession>
<dbReference type="InterPro" id="IPR013022">
    <property type="entry name" value="Xyl_isomerase-like_TIM-brl"/>
</dbReference>
<keyword evidence="3" id="KW-1185">Reference proteome</keyword>
<dbReference type="SUPFAM" id="SSF51658">
    <property type="entry name" value="Xylose isomerase-like"/>
    <property type="match status" value="1"/>
</dbReference>
<dbReference type="InterPro" id="IPR050312">
    <property type="entry name" value="IolE/XylAMocC-like"/>
</dbReference>
<keyword evidence="2" id="KW-0413">Isomerase</keyword>
<dbReference type="Proteomes" id="UP001240171">
    <property type="component" value="Unassembled WGS sequence"/>
</dbReference>
<dbReference type="Gene3D" id="3.20.20.150">
    <property type="entry name" value="Divalent-metal-dependent TIM barrel enzymes"/>
    <property type="match status" value="1"/>
</dbReference>
<dbReference type="GO" id="GO:0016853">
    <property type="term" value="F:isomerase activity"/>
    <property type="evidence" value="ECO:0007669"/>
    <property type="project" value="UniProtKB-KW"/>
</dbReference>
<protein>
    <submittedName>
        <fullName evidence="2">Sugar phosphate isomerase/epimerase family protein</fullName>
    </submittedName>
</protein>
<organism evidence="2 3">
    <name type="scientific">Paenibacillus lacisoli</name>
    <dbReference type="NCBI Taxonomy" id="3064525"/>
    <lineage>
        <taxon>Bacteria</taxon>
        <taxon>Bacillati</taxon>
        <taxon>Bacillota</taxon>
        <taxon>Bacilli</taxon>
        <taxon>Bacillales</taxon>
        <taxon>Paenibacillaceae</taxon>
        <taxon>Paenibacillus</taxon>
    </lineage>
</organism>
<proteinExistence type="predicted"/>
<name>A0ABT9CFD3_9BACL</name>
<dbReference type="Pfam" id="PF01261">
    <property type="entry name" value="AP_endonuc_2"/>
    <property type="match status" value="1"/>
</dbReference>
<dbReference type="EMBL" id="JAUQTB010000011">
    <property type="protein sequence ID" value="MDO7907986.1"/>
    <property type="molecule type" value="Genomic_DNA"/>
</dbReference>
<reference evidence="2 3" key="1">
    <citation type="submission" date="2023-07" db="EMBL/GenBank/DDBJ databases">
        <title>Paenibacillus sp. JX-17 nov. isolated from soil.</title>
        <authorList>
            <person name="Wan Y."/>
            <person name="Liu B."/>
        </authorList>
    </citation>
    <scope>NUCLEOTIDE SEQUENCE [LARGE SCALE GENOMIC DNA]</scope>
    <source>
        <strain evidence="2 3">JX-17</strain>
    </source>
</reference>
<comment type="caution">
    <text evidence="2">The sequence shown here is derived from an EMBL/GenBank/DDBJ whole genome shotgun (WGS) entry which is preliminary data.</text>
</comment>
<evidence type="ECO:0000313" key="3">
    <source>
        <dbReference type="Proteomes" id="UP001240171"/>
    </source>
</evidence>
<evidence type="ECO:0000259" key="1">
    <source>
        <dbReference type="Pfam" id="PF01261"/>
    </source>
</evidence>
<sequence>MRLSVFTVCTPDLLPAELISAAASAGIHGIEWRYAAIPADAQQEPASYWRHNRCSIDPEHAAETIPPIVESMQRQGLTAAALVPYLQCGDLAAAEQAFTSARQLESAMIRVGIPRYDRTRYFRDLEREAVTYLSAVQEMAQQYQVKALVETHHETITPSASLALRLIQHLNPDLIGVLYDPGNMVHEGYENYRMGLELLGPYLAHVHVKNAGWYRSDHQWRCRWEPLFSGMVPWEQLIGDLQHVQYSGYLGVEDFSGQSSSADMLQYFAQWFTERI</sequence>
<feature type="domain" description="Xylose isomerase-like TIM barrel" evidence="1">
    <location>
        <begin position="20"/>
        <end position="261"/>
    </location>
</feature>
<dbReference type="InterPro" id="IPR036237">
    <property type="entry name" value="Xyl_isomerase-like_sf"/>
</dbReference>
<gene>
    <name evidence="2" type="ORF">Q5741_16360</name>
</gene>
<evidence type="ECO:0000313" key="2">
    <source>
        <dbReference type="EMBL" id="MDO7907986.1"/>
    </source>
</evidence>